<sequence length="414" mass="48356">MCNFYSFKRLFLEKIKKEFWKKIEIIPLQLGGKLCSKAENVMKECRSDVENIEKLYPKLRFLWSELECQVQAIEKLGEFAAKQNGILLQFYDQELSTIIEKLDSTLDGLHVKYVDSTIRENAIVIEQLNRGNNSNTLGVELGLDFDIKDNNNKLKDISEKVSLYDYVEEQGIQELKLKTQEEVMAIQRHYNTSSKIIENINNELKKLDEILMSNNISLEESGVDFSHEKYSILEQETQNMAETLESLARHYDQVTAALKAFQSHSNAKSMLDISVLEKDTDIIPTIVQELQEGLQFIDSTHFEKDSAMVDRLLDELLNLNLWYEEFSKAYDHMIIEIDRRHKVKEQHEKMAEEYLNKLEGLYIEEMQQRDSFFGNYGRYLPIDLYGTRLPVLSPKALSEAQENLQKYKERISKS</sequence>
<dbReference type="GO" id="GO:1990316">
    <property type="term" value="C:Atg1/ULK1 kinase complex"/>
    <property type="evidence" value="ECO:0007669"/>
    <property type="project" value="TreeGrafter"/>
</dbReference>
<gene>
    <name evidence="8" type="ORF">DEBURN_LOCUS6614</name>
</gene>
<evidence type="ECO:0000256" key="3">
    <source>
        <dbReference type="ARBA" id="ARBA00022490"/>
    </source>
</evidence>
<keyword evidence="3 6" id="KW-0963">Cytoplasm</keyword>
<dbReference type="GO" id="GO:0000422">
    <property type="term" value="P:autophagy of mitochondrion"/>
    <property type="evidence" value="ECO:0007669"/>
    <property type="project" value="TreeGrafter"/>
</dbReference>
<comment type="similarity">
    <text evidence="1 6">Belongs to the ATG17 family.</text>
</comment>
<proteinExistence type="inferred from homology"/>
<protein>
    <recommendedName>
        <fullName evidence="2 6">Autophagy-related protein 17</fullName>
    </recommendedName>
</protein>
<dbReference type="PANTHER" id="PTHR28005:SF1">
    <property type="entry name" value="AUTOPHAGY-RELATED PROTEIN 17"/>
    <property type="match status" value="1"/>
</dbReference>
<evidence type="ECO:0000256" key="6">
    <source>
        <dbReference type="RuleBase" id="RU368080"/>
    </source>
</evidence>
<dbReference type="InterPro" id="IPR045326">
    <property type="entry name" value="ATG17-like_dom"/>
</dbReference>
<comment type="subcellular location">
    <subcellularLocation>
        <location evidence="6">Cytoplasm</location>
    </subcellularLocation>
    <subcellularLocation>
        <location evidence="6">Preautophagosomal structure membrane</location>
        <topology evidence="6">Peripheral membrane protein</topology>
    </subcellularLocation>
</comment>
<dbReference type="InterPro" id="IPR007240">
    <property type="entry name" value="Atg17"/>
</dbReference>
<evidence type="ECO:0000313" key="8">
    <source>
        <dbReference type="EMBL" id="CAG8541092.1"/>
    </source>
</evidence>
<dbReference type="GO" id="GO:0000045">
    <property type="term" value="P:autophagosome assembly"/>
    <property type="evidence" value="ECO:0007669"/>
    <property type="project" value="TreeGrafter"/>
</dbReference>
<dbReference type="Pfam" id="PF04108">
    <property type="entry name" value="ATG17_like"/>
    <property type="match status" value="1"/>
</dbReference>
<keyword evidence="4 6" id="KW-0072">Autophagy</keyword>
<keyword evidence="9" id="KW-1185">Reference proteome</keyword>
<dbReference type="OrthoDB" id="1937984at2759"/>
<dbReference type="PANTHER" id="PTHR28005">
    <property type="entry name" value="AUTOPHAGY-RELATED PROTEIN 17"/>
    <property type="match status" value="1"/>
</dbReference>
<feature type="domain" description="Autophagy protein ATG17-like" evidence="7">
    <location>
        <begin position="33"/>
        <end position="299"/>
    </location>
</feature>
<dbReference type="Proteomes" id="UP000789706">
    <property type="component" value="Unassembled WGS sequence"/>
</dbReference>
<evidence type="ECO:0000256" key="5">
    <source>
        <dbReference type="ARBA" id="ARBA00023136"/>
    </source>
</evidence>
<comment type="caution">
    <text evidence="8">The sequence shown here is derived from an EMBL/GenBank/DDBJ whole genome shotgun (WGS) entry which is preliminary data.</text>
</comment>
<dbReference type="GO" id="GO:0060090">
    <property type="term" value="F:molecular adaptor activity"/>
    <property type="evidence" value="ECO:0007669"/>
    <property type="project" value="TreeGrafter"/>
</dbReference>
<keyword evidence="5" id="KW-0472">Membrane</keyword>
<evidence type="ECO:0000256" key="1">
    <source>
        <dbReference type="ARBA" id="ARBA00006259"/>
    </source>
</evidence>
<accession>A0A9N9FJH8</accession>
<reference evidence="8" key="1">
    <citation type="submission" date="2021-06" db="EMBL/GenBank/DDBJ databases">
        <authorList>
            <person name="Kallberg Y."/>
            <person name="Tangrot J."/>
            <person name="Rosling A."/>
        </authorList>
    </citation>
    <scope>NUCLEOTIDE SEQUENCE</scope>
    <source>
        <strain evidence="8">AZ414A</strain>
    </source>
</reference>
<dbReference type="GO" id="GO:0034727">
    <property type="term" value="P:piecemeal microautophagy of the nucleus"/>
    <property type="evidence" value="ECO:0007669"/>
    <property type="project" value="TreeGrafter"/>
</dbReference>
<evidence type="ECO:0000256" key="4">
    <source>
        <dbReference type="ARBA" id="ARBA00023006"/>
    </source>
</evidence>
<comment type="function">
    <text evidence="6">Autophagy-specific protein that functions in response to autophagy-inducing signals as a scaffold to recruit other ATG proteins to organize preautophagosomal structure (PAS) formation. Modulates the timing and magnitude of the autophagy response, such as the size of the sequestering vesicles. Plays particularly a role in pexophagy and nucleophagy.</text>
</comment>
<dbReference type="GO" id="GO:0034045">
    <property type="term" value="C:phagophore assembly site membrane"/>
    <property type="evidence" value="ECO:0007669"/>
    <property type="project" value="UniProtKB-SubCell"/>
</dbReference>
<evidence type="ECO:0000259" key="7">
    <source>
        <dbReference type="Pfam" id="PF04108"/>
    </source>
</evidence>
<organism evidence="8 9">
    <name type="scientific">Diversispora eburnea</name>
    <dbReference type="NCBI Taxonomy" id="1213867"/>
    <lineage>
        <taxon>Eukaryota</taxon>
        <taxon>Fungi</taxon>
        <taxon>Fungi incertae sedis</taxon>
        <taxon>Mucoromycota</taxon>
        <taxon>Glomeromycotina</taxon>
        <taxon>Glomeromycetes</taxon>
        <taxon>Diversisporales</taxon>
        <taxon>Diversisporaceae</taxon>
        <taxon>Diversispora</taxon>
    </lineage>
</organism>
<dbReference type="AlphaFoldDB" id="A0A9N9FJH8"/>
<dbReference type="GO" id="GO:0030295">
    <property type="term" value="F:protein kinase activator activity"/>
    <property type="evidence" value="ECO:0007669"/>
    <property type="project" value="TreeGrafter"/>
</dbReference>
<dbReference type="EMBL" id="CAJVPK010000698">
    <property type="protein sequence ID" value="CAG8541092.1"/>
    <property type="molecule type" value="Genomic_DNA"/>
</dbReference>
<evidence type="ECO:0000313" key="9">
    <source>
        <dbReference type="Proteomes" id="UP000789706"/>
    </source>
</evidence>
<name>A0A9N9FJH8_9GLOM</name>
<evidence type="ECO:0000256" key="2">
    <source>
        <dbReference type="ARBA" id="ARBA00013806"/>
    </source>
</evidence>